<dbReference type="InterPro" id="IPR003594">
    <property type="entry name" value="HATPase_dom"/>
</dbReference>
<keyword evidence="10" id="KW-0067">ATP-binding</keyword>
<evidence type="ECO:0000256" key="16">
    <source>
        <dbReference type="PROSITE-ProRule" id="PRU00110"/>
    </source>
</evidence>
<evidence type="ECO:0000256" key="14">
    <source>
        <dbReference type="ARBA" id="ARBA00058004"/>
    </source>
</evidence>
<keyword evidence="24" id="KW-1185">Reference proteome</keyword>
<dbReference type="PRINTS" id="PR00344">
    <property type="entry name" value="BCTRLSENSOR"/>
</dbReference>
<dbReference type="Gene3D" id="1.10.287.130">
    <property type="match status" value="1"/>
</dbReference>
<dbReference type="InterPro" id="IPR008207">
    <property type="entry name" value="Sig_transdc_His_kin_Hpt_dom"/>
</dbReference>
<keyword evidence="6" id="KW-0808">Transferase</keyword>
<dbReference type="AlphaFoldDB" id="A0A495WLW1"/>
<dbReference type="InterPro" id="IPR036097">
    <property type="entry name" value="HisK_dim/P_sf"/>
</dbReference>
<feature type="domain" description="HPt" evidence="22">
    <location>
        <begin position="870"/>
        <end position="967"/>
    </location>
</feature>
<evidence type="ECO:0000313" key="24">
    <source>
        <dbReference type="Proteomes" id="UP000270626"/>
    </source>
</evidence>
<feature type="modified residue" description="Phosphohistidine" evidence="16">
    <location>
        <position position="909"/>
    </location>
</feature>
<dbReference type="OrthoDB" id="8552871at2"/>
<dbReference type="Pfam" id="PF02518">
    <property type="entry name" value="HATPase_c"/>
    <property type="match status" value="1"/>
</dbReference>
<evidence type="ECO:0000256" key="18">
    <source>
        <dbReference type="SAM" id="Phobius"/>
    </source>
</evidence>
<keyword evidence="11 18" id="KW-1133">Transmembrane helix</keyword>
<dbReference type="SUPFAM" id="SSF158472">
    <property type="entry name" value="HAMP domain-like"/>
    <property type="match status" value="1"/>
</dbReference>
<feature type="domain" description="Response regulatory" evidence="20">
    <location>
        <begin position="705"/>
        <end position="821"/>
    </location>
</feature>
<dbReference type="PANTHER" id="PTHR45339">
    <property type="entry name" value="HYBRID SIGNAL TRANSDUCTION HISTIDINE KINASE J"/>
    <property type="match status" value="1"/>
</dbReference>
<evidence type="ECO:0000256" key="6">
    <source>
        <dbReference type="ARBA" id="ARBA00022679"/>
    </source>
</evidence>
<dbReference type="InterPro" id="IPR004358">
    <property type="entry name" value="Sig_transdc_His_kin-like_C"/>
</dbReference>
<evidence type="ECO:0000256" key="9">
    <source>
        <dbReference type="ARBA" id="ARBA00022777"/>
    </source>
</evidence>
<dbReference type="EC" id="2.7.13.3" evidence="3"/>
<accession>A0A495WLW1</accession>
<dbReference type="Pfam" id="PF01627">
    <property type="entry name" value="Hpt"/>
    <property type="match status" value="1"/>
</dbReference>
<evidence type="ECO:0000256" key="8">
    <source>
        <dbReference type="ARBA" id="ARBA00022741"/>
    </source>
</evidence>
<dbReference type="GO" id="GO:0005886">
    <property type="term" value="C:plasma membrane"/>
    <property type="evidence" value="ECO:0007669"/>
    <property type="project" value="UniProtKB-SubCell"/>
</dbReference>
<feature type="transmembrane region" description="Helical" evidence="18">
    <location>
        <begin position="339"/>
        <end position="360"/>
    </location>
</feature>
<keyword evidence="12" id="KW-0902">Two-component regulatory system</keyword>
<keyword evidence="5 17" id="KW-0597">Phosphoprotein</keyword>
<evidence type="ECO:0000259" key="22">
    <source>
        <dbReference type="PROSITE" id="PS50894"/>
    </source>
</evidence>
<dbReference type="Gene3D" id="6.10.340.10">
    <property type="match status" value="1"/>
</dbReference>
<dbReference type="SMART" id="SM00304">
    <property type="entry name" value="HAMP"/>
    <property type="match status" value="1"/>
</dbReference>
<dbReference type="Pfam" id="PF00672">
    <property type="entry name" value="HAMP"/>
    <property type="match status" value="1"/>
</dbReference>
<evidence type="ECO:0000256" key="11">
    <source>
        <dbReference type="ARBA" id="ARBA00022989"/>
    </source>
</evidence>
<evidence type="ECO:0000256" key="1">
    <source>
        <dbReference type="ARBA" id="ARBA00000085"/>
    </source>
</evidence>
<dbReference type="InterPro" id="IPR036641">
    <property type="entry name" value="HPT_dom_sf"/>
</dbReference>
<dbReference type="RefSeq" id="WP_121457348.1">
    <property type="nucleotide sequence ID" value="NZ_RBXP01000011.1"/>
</dbReference>
<comment type="catalytic activity">
    <reaction evidence="1">
        <text>ATP + protein L-histidine = ADP + protein N-phospho-L-histidine.</text>
        <dbReference type="EC" id="2.7.13.3"/>
    </reaction>
</comment>
<dbReference type="PROSITE" id="PS50885">
    <property type="entry name" value="HAMP"/>
    <property type="match status" value="1"/>
</dbReference>
<dbReference type="CDD" id="cd06225">
    <property type="entry name" value="HAMP"/>
    <property type="match status" value="1"/>
</dbReference>
<sequence length="981" mass="105946">MIDSVSRRLSLSMGSLIFALLLLLTVSGFIALRQGTDDSLSIALGQMAQARAQAHQEIFRQAEASVRRLHGELLARLDAQDPAASERRFDELFARADDGLWRLRPERVDTQRAPTLYLRNADPSSRRRAVASYDLLREQGPALVPPFFSVYMDFVEVGLMVYARGVDWGAAATPQTDNFDYPTMTGAHPQRNPQRRLFWTPVYYDAQAGAWLVSAIQPLDWQDRWVGTLGHDITVDSLLANVEDNGASGEYHLIINHDRELIAHPQLRERIAAASGQLALASLGDPLLDQIDAIIRDNGQASGVERSPDGAHWVAWSRIEGPGWYWVTVLPTAGIERRMLLGAGALLAIGLLLIAPGLWIMRRLIRRIVSEPLRRITLAVDDLGKGKTPAPIGLRQPDELGRLADAFDGMVAEIAHQRAAQQQRTQTLECEVGRRTADLALAKRQAEQASAAKSTFLANMSHEIRTPMNAILGLTHLLRRDVDAAQHERLGKIDAAGRHLLSIINDILDISKIEAGKLQLEHRDFALAALLDQVHSMIADAAQAKGLEIIVDTDSVPLWLKGDVMRLRQGMLNFAGNAVKFTASGSIRLSAELLADDEAGLLVRFAVSDTGIGIDPATLPKLFQAFEQSDSSTTREYGGTGLGLAITRRLAEVMGGAAGADSTPGQGSTFWFTARLQRGHGIAPIAEIDHGSAETRLRERHAGRRLLLAEDNPINREVALELLHGAGLVVDVAEDGQAAVDKAAAGSYDLVLMDMQMPRLDGLAATRALRALPGWQAVPILAMTANAFADDRRSCAAAGMNDFIAKPVEPADLYATLLKWLPQTPAAPAAQPAPAAAEARQATTAAAPLAAIRTIPGLDAEVGLGFVRHQPERYLRILGMFVDQHGDAAERLEQLLDTGDGIAAEQLSHGLKSAAGSIGAGAVAHWATELNQALRHDDGGAAHAALQQLVAHLPPLIDELREQLTVDTEKPAKTNATDGPG</sequence>
<dbReference type="FunFam" id="3.30.565.10:FF:000010">
    <property type="entry name" value="Sensor histidine kinase RcsC"/>
    <property type="match status" value="1"/>
</dbReference>
<feature type="domain" description="HAMP" evidence="21">
    <location>
        <begin position="367"/>
        <end position="419"/>
    </location>
</feature>
<dbReference type="Gene3D" id="3.30.450.20">
    <property type="entry name" value="PAS domain"/>
    <property type="match status" value="2"/>
</dbReference>
<evidence type="ECO:0000259" key="20">
    <source>
        <dbReference type="PROSITE" id="PS50110"/>
    </source>
</evidence>
<keyword evidence="13 18" id="KW-0472">Membrane</keyword>
<dbReference type="PROSITE" id="PS50894">
    <property type="entry name" value="HPT"/>
    <property type="match status" value="1"/>
</dbReference>
<keyword evidence="9 23" id="KW-0418">Kinase</keyword>
<dbReference type="GO" id="GO:0005524">
    <property type="term" value="F:ATP binding"/>
    <property type="evidence" value="ECO:0007669"/>
    <property type="project" value="UniProtKB-KW"/>
</dbReference>
<name>A0A495WLW1_9RHOO</name>
<gene>
    <name evidence="23" type="ORF">DFR40_1005</name>
</gene>
<keyword evidence="7 18" id="KW-0812">Transmembrane</keyword>
<comment type="subcellular location">
    <subcellularLocation>
        <location evidence="2">Cell membrane</location>
        <topology evidence="2">Multi-pass membrane protein</topology>
    </subcellularLocation>
</comment>
<dbReference type="SMART" id="SM00387">
    <property type="entry name" value="HATPase_c"/>
    <property type="match status" value="1"/>
</dbReference>
<evidence type="ECO:0000256" key="5">
    <source>
        <dbReference type="ARBA" id="ARBA00022553"/>
    </source>
</evidence>
<dbReference type="PROSITE" id="PS50109">
    <property type="entry name" value="HIS_KIN"/>
    <property type="match status" value="1"/>
</dbReference>
<feature type="domain" description="Histidine kinase" evidence="19">
    <location>
        <begin position="459"/>
        <end position="678"/>
    </location>
</feature>
<dbReference type="SUPFAM" id="SSF47384">
    <property type="entry name" value="Homodimeric domain of signal transducing histidine kinase"/>
    <property type="match status" value="1"/>
</dbReference>
<dbReference type="SUPFAM" id="SSF52172">
    <property type="entry name" value="CheY-like"/>
    <property type="match status" value="1"/>
</dbReference>
<dbReference type="InterPro" id="IPR003661">
    <property type="entry name" value="HisK_dim/P_dom"/>
</dbReference>
<dbReference type="Gene3D" id="1.20.120.160">
    <property type="entry name" value="HPT domain"/>
    <property type="match status" value="1"/>
</dbReference>
<dbReference type="SMART" id="SM00388">
    <property type="entry name" value="HisKA"/>
    <property type="match status" value="1"/>
</dbReference>
<dbReference type="Pfam" id="PF00512">
    <property type="entry name" value="HisKA"/>
    <property type="match status" value="1"/>
</dbReference>
<feature type="modified residue" description="4-aspartylphosphate" evidence="17">
    <location>
        <position position="754"/>
    </location>
</feature>
<dbReference type="Gene3D" id="3.40.50.2300">
    <property type="match status" value="1"/>
</dbReference>
<dbReference type="CDD" id="cd16922">
    <property type="entry name" value="HATPase_EvgS-ArcB-TorS-like"/>
    <property type="match status" value="1"/>
</dbReference>
<evidence type="ECO:0000256" key="4">
    <source>
        <dbReference type="ARBA" id="ARBA00022475"/>
    </source>
</evidence>
<keyword evidence="4" id="KW-1003">Cell membrane</keyword>
<evidence type="ECO:0000256" key="15">
    <source>
        <dbReference type="ARBA" id="ARBA00070152"/>
    </source>
</evidence>
<dbReference type="Gene3D" id="3.30.565.10">
    <property type="entry name" value="Histidine kinase-like ATPase, C-terminal domain"/>
    <property type="match status" value="1"/>
</dbReference>
<dbReference type="InterPro" id="IPR003660">
    <property type="entry name" value="HAMP_dom"/>
</dbReference>
<comment type="caution">
    <text evidence="23">The sequence shown here is derived from an EMBL/GenBank/DDBJ whole genome shotgun (WGS) entry which is preliminary data.</text>
</comment>
<dbReference type="InterPro" id="IPR036890">
    <property type="entry name" value="HATPase_C_sf"/>
</dbReference>
<dbReference type="CDD" id="cd17546">
    <property type="entry name" value="REC_hyHK_CKI1_RcsC-like"/>
    <property type="match status" value="1"/>
</dbReference>
<evidence type="ECO:0000256" key="13">
    <source>
        <dbReference type="ARBA" id="ARBA00023136"/>
    </source>
</evidence>
<dbReference type="Pfam" id="PF00072">
    <property type="entry name" value="Response_reg"/>
    <property type="match status" value="1"/>
</dbReference>
<keyword evidence="8" id="KW-0547">Nucleotide-binding</keyword>
<dbReference type="GO" id="GO:0000155">
    <property type="term" value="F:phosphorelay sensor kinase activity"/>
    <property type="evidence" value="ECO:0007669"/>
    <property type="project" value="InterPro"/>
</dbReference>
<dbReference type="PROSITE" id="PS50110">
    <property type="entry name" value="RESPONSE_REGULATORY"/>
    <property type="match status" value="1"/>
</dbReference>
<reference evidence="23 24" key="1">
    <citation type="submission" date="2018-10" db="EMBL/GenBank/DDBJ databases">
        <title>Genomic Encyclopedia of Type Strains, Phase IV (KMG-IV): sequencing the most valuable type-strain genomes for metagenomic binning, comparative biology and taxonomic classification.</title>
        <authorList>
            <person name="Goeker M."/>
        </authorList>
    </citation>
    <scope>NUCLEOTIDE SEQUENCE [LARGE SCALE GENOMIC DNA]</scope>
    <source>
        <strain evidence="23 24">DSM 23841</strain>
    </source>
</reference>
<dbReference type="PANTHER" id="PTHR45339:SF1">
    <property type="entry name" value="HYBRID SIGNAL TRANSDUCTION HISTIDINE KINASE J"/>
    <property type="match status" value="1"/>
</dbReference>
<dbReference type="SMART" id="SM00448">
    <property type="entry name" value="REC"/>
    <property type="match status" value="1"/>
</dbReference>
<evidence type="ECO:0000256" key="12">
    <source>
        <dbReference type="ARBA" id="ARBA00023012"/>
    </source>
</evidence>
<dbReference type="InterPro" id="IPR001789">
    <property type="entry name" value="Sig_transdc_resp-reg_receiver"/>
</dbReference>
<evidence type="ECO:0000256" key="17">
    <source>
        <dbReference type="PROSITE-ProRule" id="PRU00169"/>
    </source>
</evidence>
<protein>
    <recommendedName>
        <fullName evidence="15">Virulence sensor protein BvgS</fullName>
        <ecNumber evidence="3">2.7.13.3</ecNumber>
    </recommendedName>
</protein>
<dbReference type="CDD" id="cd18774">
    <property type="entry name" value="PDC2_HK_sensor"/>
    <property type="match status" value="1"/>
</dbReference>
<dbReference type="EMBL" id="RBXP01000011">
    <property type="protein sequence ID" value="RKT60858.1"/>
    <property type="molecule type" value="Genomic_DNA"/>
</dbReference>
<dbReference type="Proteomes" id="UP000270626">
    <property type="component" value="Unassembled WGS sequence"/>
</dbReference>
<evidence type="ECO:0000313" key="23">
    <source>
        <dbReference type="EMBL" id="RKT60858.1"/>
    </source>
</evidence>
<comment type="function">
    <text evidence="14">Member of the two-component regulatory system BvgS/BvgA. Phosphorylates BvgA via a four-step phosphorelay in response to environmental signals.</text>
</comment>
<evidence type="ECO:0000256" key="7">
    <source>
        <dbReference type="ARBA" id="ARBA00022692"/>
    </source>
</evidence>
<evidence type="ECO:0000259" key="19">
    <source>
        <dbReference type="PROSITE" id="PS50109"/>
    </source>
</evidence>
<evidence type="ECO:0000259" key="21">
    <source>
        <dbReference type="PROSITE" id="PS50885"/>
    </source>
</evidence>
<evidence type="ECO:0000256" key="10">
    <source>
        <dbReference type="ARBA" id="ARBA00022840"/>
    </source>
</evidence>
<organism evidence="23 24">
    <name type="scientific">Azonexus fungiphilus</name>
    <dbReference type="NCBI Taxonomy" id="146940"/>
    <lineage>
        <taxon>Bacteria</taxon>
        <taxon>Pseudomonadati</taxon>
        <taxon>Pseudomonadota</taxon>
        <taxon>Betaproteobacteria</taxon>
        <taxon>Rhodocyclales</taxon>
        <taxon>Azonexaceae</taxon>
        <taxon>Azonexus</taxon>
    </lineage>
</organism>
<dbReference type="InterPro" id="IPR005467">
    <property type="entry name" value="His_kinase_dom"/>
</dbReference>
<dbReference type="CDD" id="cd00082">
    <property type="entry name" value="HisKA"/>
    <property type="match status" value="1"/>
</dbReference>
<proteinExistence type="predicted"/>
<dbReference type="SUPFAM" id="SSF47226">
    <property type="entry name" value="Histidine-containing phosphotransfer domain, HPT domain"/>
    <property type="match status" value="1"/>
</dbReference>
<dbReference type="SUPFAM" id="SSF55874">
    <property type="entry name" value="ATPase domain of HSP90 chaperone/DNA topoisomerase II/histidine kinase"/>
    <property type="match status" value="1"/>
</dbReference>
<dbReference type="InterPro" id="IPR011006">
    <property type="entry name" value="CheY-like_superfamily"/>
</dbReference>
<evidence type="ECO:0000256" key="2">
    <source>
        <dbReference type="ARBA" id="ARBA00004651"/>
    </source>
</evidence>
<evidence type="ECO:0000256" key="3">
    <source>
        <dbReference type="ARBA" id="ARBA00012438"/>
    </source>
</evidence>